<gene>
    <name evidence="2" type="ORF">AAE3_LOCUS6150</name>
</gene>
<evidence type="ECO:0000313" key="2">
    <source>
        <dbReference type="EMBL" id="CAA7264037.1"/>
    </source>
</evidence>
<dbReference type="AlphaFoldDB" id="A0A8S0XRP3"/>
<organism evidence="2 3">
    <name type="scientific">Cyclocybe aegerita</name>
    <name type="common">Black poplar mushroom</name>
    <name type="synonym">Agrocybe aegerita</name>
    <dbReference type="NCBI Taxonomy" id="1973307"/>
    <lineage>
        <taxon>Eukaryota</taxon>
        <taxon>Fungi</taxon>
        <taxon>Dikarya</taxon>
        <taxon>Basidiomycota</taxon>
        <taxon>Agaricomycotina</taxon>
        <taxon>Agaricomycetes</taxon>
        <taxon>Agaricomycetidae</taxon>
        <taxon>Agaricales</taxon>
        <taxon>Agaricineae</taxon>
        <taxon>Bolbitiaceae</taxon>
        <taxon>Cyclocybe</taxon>
    </lineage>
</organism>
<dbReference type="OrthoDB" id="10547975at2759"/>
<feature type="compositionally biased region" description="Acidic residues" evidence="1">
    <location>
        <begin position="53"/>
        <end position="64"/>
    </location>
</feature>
<comment type="caution">
    <text evidence="2">The sequence shown here is derived from an EMBL/GenBank/DDBJ whole genome shotgun (WGS) entry which is preliminary data.</text>
</comment>
<protein>
    <submittedName>
        <fullName evidence="2">Uncharacterized protein</fullName>
    </submittedName>
</protein>
<accession>A0A8S0XRP3</accession>
<evidence type="ECO:0000256" key="1">
    <source>
        <dbReference type="SAM" id="MobiDB-lite"/>
    </source>
</evidence>
<dbReference type="EMBL" id="CACVBS010000042">
    <property type="protein sequence ID" value="CAA7264037.1"/>
    <property type="molecule type" value="Genomic_DNA"/>
</dbReference>
<feature type="region of interest" description="Disordered" evidence="1">
    <location>
        <begin position="50"/>
        <end position="77"/>
    </location>
</feature>
<sequence>MTLLLPPPTLHALPHQRPCPFTAPPHDLNLTENATALQSRPFLLSPARFSEDDCHDDDDESEVEDICHPSPGSDTYDGHVSEATSTANHSINNMEFPGARKNDGEASAVEADEGPNSGEISGLSLMENRDDDSDIYCTPSPPPMPMQSRINVHSLAVKQEDASEEDVSDILGPPEAGSSRHGSAGTPDAVSTPITWKLDTAEEVLSLTVISQRCLRIPTTPIVGSLRRRWWELT</sequence>
<reference evidence="2 3" key="1">
    <citation type="submission" date="2020-01" db="EMBL/GenBank/DDBJ databases">
        <authorList>
            <person name="Gupta K D."/>
        </authorList>
    </citation>
    <scope>NUCLEOTIDE SEQUENCE [LARGE SCALE GENOMIC DNA]</scope>
</reference>
<dbReference type="Proteomes" id="UP000467700">
    <property type="component" value="Unassembled WGS sequence"/>
</dbReference>
<feature type="region of interest" description="Disordered" evidence="1">
    <location>
        <begin position="91"/>
        <end position="123"/>
    </location>
</feature>
<feature type="region of interest" description="Disordered" evidence="1">
    <location>
        <begin position="158"/>
        <end position="191"/>
    </location>
</feature>
<name>A0A8S0XRP3_CYCAE</name>
<keyword evidence="3" id="KW-1185">Reference proteome</keyword>
<evidence type="ECO:0000313" key="3">
    <source>
        <dbReference type="Proteomes" id="UP000467700"/>
    </source>
</evidence>
<proteinExistence type="predicted"/>